<proteinExistence type="predicted"/>
<gene>
    <name evidence="1" type="ORF">OCBIM_22009448mg</name>
</gene>
<protein>
    <submittedName>
        <fullName evidence="1">Uncharacterized protein</fullName>
    </submittedName>
</protein>
<organism evidence="1">
    <name type="scientific">Octopus bimaculoides</name>
    <name type="common">California two-spotted octopus</name>
    <dbReference type="NCBI Taxonomy" id="37653"/>
    <lineage>
        <taxon>Eukaryota</taxon>
        <taxon>Metazoa</taxon>
        <taxon>Spiralia</taxon>
        <taxon>Lophotrochozoa</taxon>
        <taxon>Mollusca</taxon>
        <taxon>Cephalopoda</taxon>
        <taxon>Coleoidea</taxon>
        <taxon>Octopodiformes</taxon>
        <taxon>Octopoda</taxon>
        <taxon>Incirrata</taxon>
        <taxon>Octopodidae</taxon>
        <taxon>Octopus</taxon>
    </lineage>
</organism>
<name>A0A0L8FS35_OCTBM</name>
<dbReference type="AlphaFoldDB" id="A0A0L8FS35"/>
<evidence type="ECO:0000313" key="1">
    <source>
        <dbReference type="EMBL" id="KOF67526.1"/>
    </source>
</evidence>
<sequence>MKIFKTYIIKTSIQIQDQRNLGNADTFRSTCCRTNADLKLLNIKCSLIFLILFS</sequence>
<reference evidence="1" key="1">
    <citation type="submission" date="2015-07" db="EMBL/GenBank/DDBJ databases">
        <title>MeaNS - Measles Nucleotide Surveillance Program.</title>
        <authorList>
            <person name="Tran T."/>
            <person name="Druce J."/>
        </authorList>
    </citation>
    <scope>NUCLEOTIDE SEQUENCE</scope>
    <source>
        <strain evidence="1">UCB-OBI-ISO-001</strain>
        <tissue evidence="1">Gonad</tissue>
    </source>
</reference>
<accession>A0A0L8FS35</accession>
<dbReference type="EMBL" id="KQ426998">
    <property type="protein sequence ID" value="KOF67526.1"/>
    <property type="molecule type" value="Genomic_DNA"/>
</dbReference>